<sequence>MDPNGSEGLDAVFIGRASATAPRIQAGGHPCQGIYWTAKGARPKVAVIAVHYNVDFAEHYIAPYFARRGFGFLGWNTRYRGFEDQFLLEHALIDISVGMRWLREEAGVERIVILGNSGGGSLMGAYLAEAIKPTMHTALTGAGHDVLANLPGADLYISLNAHQGRPEVLTDWMDASVIDETDPVATDPALDPFNPDNGPPYSAEFIDRYRAAQRARNQRITDWAKAELARLNAAGIPDRLFPLFRVWGDLRFMDPAIDPSDRAPGQCYRGDPAVANRSPSIGRFNTIKTWLSMWSLETSKCMGQPHLSKFDMPALVVQGSADTGVFPSDAKKIFDFIGSADKRLEMLPGAHYFEDSTKHRDDAADLMAGWIREKL</sequence>
<organism evidence="1 2">
    <name type="scientific">Sphingosinicella soli</name>
    <dbReference type="NCBI Taxonomy" id="333708"/>
    <lineage>
        <taxon>Bacteria</taxon>
        <taxon>Pseudomonadati</taxon>
        <taxon>Pseudomonadota</taxon>
        <taxon>Alphaproteobacteria</taxon>
        <taxon>Sphingomonadales</taxon>
        <taxon>Sphingosinicellaceae</taxon>
        <taxon>Sphingosinicella</taxon>
    </lineage>
</organism>
<keyword evidence="2" id="KW-1185">Reference proteome</keyword>
<dbReference type="Proteomes" id="UP000566324">
    <property type="component" value="Unassembled WGS sequence"/>
</dbReference>
<dbReference type="RefSeq" id="WP_184069712.1">
    <property type="nucleotide sequence ID" value="NZ_JACHNZ010000026.1"/>
</dbReference>
<proteinExistence type="predicted"/>
<protein>
    <submittedName>
        <fullName evidence="1">Pimeloyl-ACP methyl ester carboxylesterase</fullName>
    </submittedName>
</protein>
<dbReference type="EMBL" id="JACHNZ010000026">
    <property type="protein sequence ID" value="MBB4632739.1"/>
    <property type="molecule type" value="Genomic_DNA"/>
</dbReference>
<dbReference type="SUPFAM" id="SSF53474">
    <property type="entry name" value="alpha/beta-Hydrolases"/>
    <property type="match status" value="1"/>
</dbReference>
<comment type="caution">
    <text evidence="1">The sequence shown here is derived from an EMBL/GenBank/DDBJ whole genome shotgun (WGS) entry which is preliminary data.</text>
</comment>
<name>A0A7W7B2D9_9SPHN</name>
<dbReference type="Gene3D" id="3.40.50.1820">
    <property type="entry name" value="alpha/beta hydrolase"/>
    <property type="match status" value="1"/>
</dbReference>
<accession>A0A7W7B2D9</accession>
<dbReference type="InterPro" id="IPR029058">
    <property type="entry name" value="AB_hydrolase_fold"/>
</dbReference>
<dbReference type="AlphaFoldDB" id="A0A7W7B2D9"/>
<evidence type="ECO:0000313" key="1">
    <source>
        <dbReference type="EMBL" id="MBB4632739.1"/>
    </source>
</evidence>
<gene>
    <name evidence="1" type="ORF">GGQ98_002366</name>
</gene>
<reference evidence="1 2" key="1">
    <citation type="submission" date="2020-08" db="EMBL/GenBank/DDBJ databases">
        <title>Genomic Encyclopedia of Type Strains, Phase IV (KMG-IV): sequencing the most valuable type-strain genomes for metagenomic binning, comparative biology and taxonomic classification.</title>
        <authorList>
            <person name="Goeker M."/>
        </authorList>
    </citation>
    <scope>NUCLEOTIDE SEQUENCE [LARGE SCALE GENOMIC DNA]</scope>
    <source>
        <strain evidence="1 2">DSM 17328</strain>
    </source>
</reference>
<evidence type="ECO:0000313" key="2">
    <source>
        <dbReference type="Proteomes" id="UP000566324"/>
    </source>
</evidence>